<gene>
    <name evidence="4" type="ORF">D5S18_30890</name>
</gene>
<dbReference type="OrthoDB" id="8225825at2"/>
<dbReference type="NCBIfam" id="TIGR00026">
    <property type="entry name" value="hi_GC_TIGR00026"/>
    <property type="match status" value="1"/>
</dbReference>
<proteinExistence type="inferred from homology"/>
<dbReference type="PANTHER" id="PTHR39428:SF1">
    <property type="entry name" value="F420H(2)-DEPENDENT QUINONE REDUCTASE RV1261C"/>
    <property type="match status" value="1"/>
</dbReference>
<dbReference type="GO" id="GO:0070967">
    <property type="term" value="F:coenzyme F420 binding"/>
    <property type="evidence" value="ECO:0007669"/>
    <property type="project" value="TreeGrafter"/>
</dbReference>
<evidence type="ECO:0000256" key="1">
    <source>
        <dbReference type="ARBA" id="ARBA00008710"/>
    </source>
</evidence>
<evidence type="ECO:0000313" key="5">
    <source>
        <dbReference type="Proteomes" id="UP000266677"/>
    </source>
</evidence>
<evidence type="ECO:0000313" key="4">
    <source>
        <dbReference type="EMBL" id="RJO69081.1"/>
    </source>
</evidence>
<evidence type="ECO:0000256" key="2">
    <source>
        <dbReference type="ARBA" id="ARBA00049106"/>
    </source>
</evidence>
<dbReference type="EMBL" id="QZFU01000045">
    <property type="protein sequence ID" value="RJO69081.1"/>
    <property type="molecule type" value="Genomic_DNA"/>
</dbReference>
<dbReference type="AlphaFoldDB" id="A0A3A4JZX2"/>
<reference evidence="4 5" key="1">
    <citation type="submission" date="2018-09" db="EMBL/GenBank/DDBJ databases">
        <title>YIM PH21274 draft genome.</title>
        <authorList>
            <person name="Miao C."/>
        </authorList>
    </citation>
    <scope>NUCLEOTIDE SEQUENCE [LARGE SCALE GENOMIC DNA]</scope>
    <source>
        <strain evidence="4 5">YIM PH 21724</strain>
    </source>
</reference>
<comment type="catalytic activity">
    <reaction evidence="2">
        <text>oxidized coenzyme F420-(gamma-L-Glu)(n) + a quinol + H(+) = reduced coenzyme F420-(gamma-L-Glu)(n) + a quinone</text>
        <dbReference type="Rhea" id="RHEA:39663"/>
        <dbReference type="Rhea" id="RHEA-COMP:12939"/>
        <dbReference type="Rhea" id="RHEA-COMP:14378"/>
        <dbReference type="ChEBI" id="CHEBI:15378"/>
        <dbReference type="ChEBI" id="CHEBI:24646"/>
        <dbReference type="ChEBI" id="CHEBI:132124"/>
        <dbReference type="ChEBI" id="CHEBI:133980"/>
        <dbReference type="ChEBI" id="CHEBI:139511"/>
    </reaction>
</comment>
<dbReference type="PANTHER" id="PTHR39428">
    <property type="entry name" value="F420H(2)-DEPENDENT QUINONE REDUCTASE RV1261C"/>
    <property type="match status" value="1"/>
</dbReference>
<evidence type="ECO:0000256" key="3">
    <source>
        <dbReference type="SAM" id="MobiDB-lite"/>
    </source>
</evidence>
<organism evidence="4 5">
    <name type="scientific">Nocardia panacis</name>
    <dbReference type="NCBI Taxonomy" id="2340916"/>
    <lineage>
        <taxon>Bacteria</taxon>
        <taxon>Bacillati</taxon>
        <taxon>Actinomycetota</taxon>
        <taxon>Actinomycetes</taxon>
        <taxon>Mycobacteriales</taxon>
        <taxon>Nocardiaceae</taxon>
        <taxon>Nocardia</taxon>
    </lineage>
</organism>
<dbReference type="Gene3D" id="2.30.110.10">
    <property type="entry name" value="Electron Transport, Fmn-binding Protein, Chain A"/>
    <property type="match status" value="1"/>
</dbReference>
<dbReference type="RefSeq" id="WP_120044664.1">
    <property type="nucleotide sequence ID" value="NZ_QZFU01000045.1"/>
</dbReference>
<keyword evidence="5" id="KW-1185">Reference proteome</keyword>
<sequence>MSFHKIPNGTRGGRPMPSNPLTHLMMRGMQRLHRWQGDRFQGMDLLYLTTIGAQSGQERHVTISRVADGDGWLVAASYAGAVKNPAWYNNVAAHPDRVWVEFGGEKFRVNVEQLEGEARERAWQKMGTAVPRYFGYEQKTDRTIPVLRLTRATQ</sequence>
<accession>A0A3A4JZX2</accession>
<dbReference type="GO" id="GO:0016491">
    <property type="term" value="F:oxidoreductase activity"/>
    <property type="evidence" value="ECO:0007669"/>
    <property type="project" value="InterPro"/>
</dbReference>
<dbReference type="GO" id="GO:0005886">
    <property type="term" value="C:plasma membrane"/>
    <property type="evidence" value="ECO:0007669"/>
    <property type="project" value="TreeGrafter"/>
</dbReference>
<name>A0A3A4JZX2_9NOCA</name>
<dbReference type="Pfam" id="PF04075">
    <property type="entry name" value="F420H2_quin_red"/>
    <property type="match status" value="1"/>
</dbReference>
<dbReference type="InterPro" id="IPR012349">
    <property type="entry name" value="Split_barrel_FMN-bd"/>
</dbReference>
<protein>
    <submittedName>
        <fullName evidence="4">Nitroreductase family deazaflavin-dependent oxidoreductase</fullName>
    </submittedName>
</protein>
<dbReference type="InterPro" id="IPR004378">
    <property type="entry name" value="F420H2_quin_Rdtase"/>
</dbReference>
<comment type="similarity">
    <text evidence="1">Belongs to the F420H(2)-dependent quinone reductase family.</text>
</comment>
<feature type="region of interest" description="Disordered" evidence="3">
    <location>
        <begin position="1"/>
        <end position="20"/>
    </location>
</feature>
<comment type="caution">
    <text evidence="4">The sequence shown here is derived from an EMBL/GenBank/DDBJ whole genome shotgun (WGS) entry which is preliminary data.</text>
</comment>
<dbReference type="Proteomes" id="UP000266677">
    <property type="component" value="Unassembled WGS sequence"/>
</dbReference>